<name>A0A447CP62_9BRAD</name>
<evidence type="ECO:0000256" key="1">
    <source>
        <dbReference type="SAM" id="Phobius"/>
    </source>
</evidence>
<comment type="caution">
    <text evidence="2">The sequence shown here is derived from an EMBL/GenBank/DDBJ whole genome shotgun (WGS) entry which is preliminary data.</text>
</comment>
<keyword evidence="3" id="KW-1185">Reference proteome</keyword>
<organism evidence="2 3">
    <name type="scientific">Rhodoplanes serenus</name>
    <dbReference type="NCBI Taxonomy" id="200615"/>
    <lineage>
        <taxon>Bacteria</taxon>
        <taxon>Pseudomonadati</taxon>
        <taxon>Pseudomonadota</taxon>
        <taxon>Alphaproteobacteria</taxon>
        <taxon>Hyphomicrobiales</taxon>
        <taxon>Nitrobacteraceae</taxon>
        <taxon>Rhodoplanes</taxon>
    </lineage>
</organism>
<evidence type="ECO:0000313" key="2">
    <source>
        <dbReference type="EMBL" id="VCU06940.1"/>
    </source>
</evidence>
<protein>
    <submittedName>
        <fullName evidence="2">Uncharacterized protein</fullName>
    </submittedName>
</protein>
<dbReference type="AlphaFoldDB" id="A0A447CP62"/>
<proteinExistence type="predicted"/>
<reference evidence="3" key="1">
    <citation type="submission" date="2018-10" db="EMBL/GenBank/DDBJ databases">
        <authorList>
            <person name="Peiro R."/>
            <person name="Begona"/>
            <person name="Cbmso G."/>
            <person name="Lopez M."/>
            <person name="Gonzalez S."/>
            <person name="Sacristan E."/>
            <person name="Castillo E."/>
        </authorList>
    </citation>
    <scope>NUCLEOTIDE SEQUENCE [LARGE SCALE GENOMIC DNA]</scope>
</reference>
<keyword evidence="1" id="KW-1133">Transmembrane helix</keyword>
<feature type="transmembrane region" description="Helical" evidence="1">
    <location>
        <begin position="6"/>
        <end position="22"/>
    </location>
</feature>
<sequence>MELKVLIMASLFGFIAAMYHAPEWRLGRRVRRG</sequence>
<evidence type="ECO:0000313" key="3">
    <source>
        <dbReference type="Proteomes" id="UP000289200"/>
    </source>
</evidence>
<keyword evidence="1" id="KW-0812">Transmembrane</keyword>
<accession>A0A447CP62</accession>
<dbReference type="EMBL" id="UWOC01000002">
    <property type="protein sequence ID" value="VCU06940.1"/>
    <property type="molecule type" value="Genomic_DNA"/>
</dbReference>
<dbReference type="Proteomes" id="UP000289200">
    <property type="component" value="Unassembled WGS sequence"/>
</dbReference>
<keyword evidence="1" id="KW-0472">Membrane</keyword>
<gene>
    <name evidence="2" type="ORF">RHODGE_RHODGE_00030</name>
</gene>